<reference evidence="1 2" key="1">
    <citation type="journal article" date="2014" name="PLoS ONE">
        <title>Genome Information of Methylobacterium oryzae, a Plant-Probiotic Methylotroph in the Phyllosphere.</title>
        <authorList>
            <person name="Kwak M.J."/>
            <person name="Jeong H."/>
            <person name="Madhaiyan M."/>
            <person name="Lee Y."/>
            <person name="Sa T.M."/>
            <person name="Oh T.K."/>
            <person name="Kim J.F."/>
        </authorList>
    </citation>
    <scope>NUCLEOTIDE SEQUENCE [LARGE SCALE GENOMIC DNA]</scope>
    <source>
        <strain evidence="1 2">CBMB20</strain>
    </source>
</reference>
<dbReference type="HOGENOM" id="CLU_088863_2_2_5"/>
<dbReference type="eggNOG" id="COG3545">
    <property type="taxonomic scope" value="Bacteria"/>
</dbReference>
<sequence length="185" mass="19664">MKTADCDILIVPGLGGSEEDHWQARWAGRLATARVVEQDQWHAPTPEAWCGRIAEAVAAATRPVILIAHSLGVVACVEAVPHFPAGVVRGALLVSVPDVEENPDVPAAARVFAPVPRDPLPFPSLLVASRTDPYCRYERADDFAHAWGSLTVDAGESGHINVASGHGPWPEGLMRLAGFLKGLSV</sequence>
<evidence type="ECO:0000313" key="2">
    <source>
        <dbReference type="Proteomes" id="UP000029492"/>
    </source>
</evidence>
<dbReference type="STRING" id="693986.MOC_2538"/>
<dbReference type="GO" id="GO:0016787">
    <property type="term" value="F:hydrolase activity"/>
    <property type="evidence" value="ECO:0007669"/>
    <property type="project" value="InterPro"/>
</dbReference>
<dbReference type="Pfam" id="PF06821">
    <property type="entry name" value="Ser_hydrolase"/>
    <property type="match status" value="1"/>
</dbReference>
<accession>A0A089NWU2</accession>
<protein>
    <submittedName>
        <fullName evidence="1">Protein of unassigned function</fullName>
    </submittedName>
</protein>
<dbReference type="Gene3D" id="3.40.50.1820">
    <property type="entry name" value="alpha/beta hydrolase"/>
    <property type="match status" value="1"/>
</dbReference>
<gene>
    <name evidence="1" type="ORF">MOC_2538</name>
</gene>
<dbReference type="RefSeq" id="WP_043354436.1">
    <property type="nucleotide sequence ID" value="NZ_CP003811.1"/>
</dbReference>
<proteinExistence type="predicted"/>
<dbReference type="InterPro" id="IPR010662">
    <property type="entry name" value="RBBP9/YdeN"/>
</dbReference>
<dbReference type="EMBL" id="CP003811">
    <property type="protein sequence ID" value="AIQ90293.1"/>
    <property type="molecule type" value="Genomic_DNA"/>
</dbReference>
<dbReference type="Proteomes" id="UP000029492">
    <property type="component" value="Chromosome"/>
</dbReference>
<dbReference type="KEGG" id="mor:MOC_2538"/>
<organism evidence="1 2">
    <name type="scientific">Methylobacterium oryzae CBMB20</name>
    <dbReference type="NCBI Taxonomy" id="693986"/>
    <lineage>
        <taxon>Bacteria</taxon>
        <taxon>Pseudomonadati</taxon>
        <taxon>Pseudomonadota</taxon>
        <taxon>Alphaproteobacteria</taxon>
        <taxon>Hyphomicrobiales</taxon>
        <taxon>Methylobacteriaceae</taxon>
        <taxon>Methylobacterium</taxon>
    </lineage>
</organism>
<evidence type="ECO:0000313" key="1">
    <source>
        <dbReference type="EMBL" id="AIQ90293.1"/>
    </source>
</evidence>
<name>A0A089NWU2_9HYPH</name>
<dbReference type="InterPro" id="IPR029058">
    <property type="entry name" value="AB_hydrolase_fold"/>
</dbReference>
<dbReference type="SUPFAM" id="SSF53474">
    <property type="entry name" value="alpha/beta-Hydrolases"/>
    <property type="match status" value="1"/>
</dbReference>
<keyword evidence="2" id="KW-1185">Reference proteome</keyword>
<dbReference type="AlphaFoldDB" id="A0A089NWU2"/>